<sequence length="44" mass="4805">DAYIAAEVKCIPASIVCMSYYCLFMVTSSLPITESYSCIIVSSM</sequence>
<organism evidence="1 2">
    <name type="scientific">Stegodyphus mimosarum</name>
    <name type="common">African social velvet spider</name>
    <dbReference type="NCBI Taxonomy" id="407821"/>
    <lineage>
        <taxon>Eukaryota</taxon>
        <taxon>Metazoa</taxon>
        <taxon>Ecdysozoa</taxon>
        <taxon>Arthropoda</taxon>
        <taxon>Chelicerata</taxon>
        <taxon>Arachnida</taxon>
        <taxon>Araneae</taxon>
        <taxon>Araneomorphae</taxon>
        <taxon>Entelegynae</taxon>
        <taxon>Eresoidea</taxon>
        <taxon>Eresidae</taxon>
        <taxon>Stegodyphus</taxon>
    </lineage>
</organism>
<feature type="non-terminal residue" evidence="1">
    <location>
        <position position="1"/>
    </location>
</feature>
<evidence type="ECO:0000313" key="1">
    <source>
        <dbReference type="EMBL" id="KFM77287.1"/>
    </source>
</evidence>
<gene>
    <name evidence="1" type="ORF">X975_13374</name>
</gene>
<protein>
    <submittedName>
        <fullName evidence="1">Uncharacterized protein</fullName>
    </submittedName>
</protein>
<proteinExistence type="predicted"/>
<accession>A0A087UIU8</accession>
<dbReference type="EMBL" id="KK119990">
    <property type="protein sequence ID" value="KFM77287.1"/>
    <property type="molecule type" value="Genomic_DNA"/>
</dbReference>
<name>A0A087UIU8_STEMI</name>
<reference evidence="1 2" key="1">
    <citation type="submission" date="2013-11" db="EMBL/GenBank/DDBJ databases">
        <title>Genome sequencing of Stegodyphus mimosarum.</title>
        <authorList>
            <person name="Bechsgaard J."/>
        </authorList>
    </citation>
    <scope>NUCLEOTIDE SEQUENCE [LARGE SCALE GENOMIC DNA]</scope>
</reference>
<evidence type="ECO:0000313" key="2">
    <source>
        <dbReference type="Proteomes" id="UP000054359"/>
    </source>
</evidence>
<keyword evidence="2" id="KW-1185">Reference proteome</keyword>
<feature type="non-terminal residue" evidence="1">
    <location>
        <position position="44"/>
    </location>
</feature>
<dbReference type="AlphaFoldDB" id="A0A087UIU8"/>
<dbReference type="Proteomes" id="UP000054359">
    <property type="component" value="Unassembled WGS sequence"/>
</dbReference>